<gene>
    <name evidence="1" type="ORF">Scaly_2979900</name>
</gene>
<dbReference type="AlphaFoldDB" id="A0AAW2KPI6"/>
<evidence type="ECO:0008006" key="2">
    <source>
        <dbReference type="Google" id="ProtNLM"/>
    </source>
</evidence>
<evidence type="ECO:0000313" key="1">
    <source>
        <dbReference type="EMBL" id="KAL0307538.1"/>
    </source>
</evidence>
<proteinExistence type="predicted"/>
<name>A0AAW2KPI6_9LAMI</name>
<reference evidence="1" key="1">
    <citation type="submission" date="2020-06" db="EMBL/GenBank/DDBJ databases">
        <authorList>
            <person name="Li T."/>
            <person name="Hu X."/>
            <person name="Zhang T."/>
            <person name="Song X."/>
            <person name="Zhang H."/>
            <person name="Dai N."/>
            <person name="Sheng W."/>
            <person name="Hou X."/>
            <person name="Wei L."/>
        </authorList>
    </citation>
    <scope>NUCLEOTIDE SEQUENCE</scope>
    <source>
        <strain evidence="1">KEN8</strain>
        <tissue evidence="1">Leaf</tissue>
    </source>
</reference>
<comment type="caution">
    <text evidence="1">The sequence shown here is derived from an EMBL/GenBank/DDBJ whole genome shotgun (WGS) entry which is preliminary data.</text>
</comment>
<reference evidence="1" key="2">
    <citation type="journal article" date="2024" name="Plant">
        <title>Genomic evolution and insights into agronomic trait innovations of Sesamum species.</title>
        <authorList>
            <person name="Miao H."/>
            <person name="Wang L."/>
            <person name="Qu L."/>
            <person name="Liu H."/>
            <person name="Sun Y."/>
            <person name="Le M."/>
            <person name="Wang Q."/>
            <person name="Wei S."/>
            <person name="Zheng Y."/>
            <person name="Lin W."/>
            <person name="Duan Y."/>
            <person name="Cao H."/>
            <person name="Xiong S."/>
            <person name="Wang X."/>
            <person name="Wei L."/>
            <person name="Li C."/>
            <person name="Ma Q."/>
            <person name="Ju M."/>
            <person name="Zhao R."/>
            <person name="Li G."/>
            <person name="Mu C."/>
            <person name="Tian Q."/>
            <person name="Mei H."/>
            <person name="Zhang T."/>
            <person name="Gao T."/>
            <person name="Zhang H."/>
        </authorList>
    </citation>
    <scope>NUCLEOTIDE SEQUENCE</scope>
    <source>
        <strain evidence="1">KEN8</strain>
    </source>
</reference>
<accession>A0AAW2KPI6</accession>
<organism evidence="1">
    <name type="scientific">Sesamum calycinum</name>
    <dbReference type="NCBI Taxonomy" id="2727403"/>
    <lineage>
        <taxon>Eukaryota</taxon>
        <taxon>Viridiplantae</taxon>
        <taxon>Streptophyta</taxon>
        <taxon>Embryophyta</taxon>
        <taxon>Tracheophyta</taxon>
        <taxon>Spermatophyta</taxon>
        <taxon>Magnoliopsida</taxon>
        <taxon>eudicotyledons</taxon>
        <taxon>Gunneridae</taxon>
        <taxon>Pentapetalae</taxon>
        <taxon>asterids</taxon>
        <taxon>lamiids</taxon>
        <taxon>Lamiales</taxon>
        <taxon>Pedaliaceae</taxon>
        <taxon>Sesamum</taxon>
    </lineage>
</organism>
<dbReference type="EMBL" id="JACGWM010000348">
    <property type="protein sequence ID" value="KAL0307538.1"/>
    <property type="molecule type" value="Genomic_DNA"/>
</dbReference>
<protein>
    <recommendedName>
        <fullName evidence="2">FRIGIDA-like protein</fullName>
    </recommendedName>
</protein>
<sequence>MSLEDIVKSLALTTLQFQQDTMAGLQETRVEWQETRVSLQLLENQISQLSTSISKLEAQASHQIEINPKKASAMTPQSRKELHMIEQTPIEAKKDKKTLEDTKAHNKKVESGHIQVLSSNICALPSPYRMSKSKDDEKEIVSTLNKVKINIPLLELKVLPYHLQCFYLGVSKTLSSIISQGLLKEQNDLKLDAREVLRSSKDKTKRFTDFMILRKLFEVGKVLFYKVRLKLISCKLSSSWLGRFETVNVFPHGVARIKSLATRQIFKVKGH</sequence>